<gene>
    <name evidence="3" type="ORF">Aco03nite_074990</name>
</gene>
<evidence type="ECO:0000313" key="4">
    <source>
        <dbReference type="Proteomes" id="UP000612282"/>
    </source>
</evidence>
<dbReference type="EMBL" id="BOMG01000094">
    <property type="protein sequence ID" value="GID59095.1"/>
    <property type="molecule type" value="Genomic_DNA"/>
</dbReference>
<reference evidence="3 4" key="1">
    <citation type="submission" date="2021-01" db="EMBL/GenBank/DDBJ databases">
        <title>Whole genome shotgun sequence of Actinoplanes couchii NBRC 106145.</title>
        <authorList>
            <person name="Komaki H."/>
            <person name="Tamura T."/>
        </authorList>
    </citation>
    <scope>NUCLEOTIDE SEQUENCE [LARGE SCALE GENOMIC DNA]</scope>
    <source>
        <strain evidence="3 4">NBRC 106145</strain>
    </source>
</reference>
<feature type="chain" id="PRO_5045480811" description="SCP domain-containing protein" evidence="1">
    <location>
        <begin position="33"/>
        <end position="166"/>
    </location>
</feature>
<accession>A0ABQ3XKR5</accession>
<dbReference type="PANTHER" id="PTHR31157">
    <property type="entry name" value="SCP DOMAIN-CONTAINING PROTEIN"/>
    <property type="match status" value="1"/>
</dbReference>
<comment type="caution">
    <text evidence="3">The sequence shown here is derived from an EMBL/GenBank/DDBJ whole genome shotgun (WGS) entry which is preliminary data.</text>
</comment>
<evidence type="ECO:0000256" key="1">
    <source>
        <dbReference type="SAM" id="SignalP"/>
    </source>
</evidence>
<keyword evidence="1" id="KW-0732">Signal</keyword>
<dbReference type="Proteomes" id="UP000612282">
    <property type="component" value="Unassembled WGS sequence"/>
</dbReference>
<dbReference type="RefSeq" id="WP_239145751.1">
    <property type="nucleotide sequence ID" value="NZ_BAAAQE010000094.1"/>
</dbReference>
<keyword evidence="4" id="KW-1185">Reference proteome</keyword>
<evidence type="ECO:0000313" key="3">
    <source>
        <dbReference type="EMBL" id="GID59095.1"/>
    </source>
</evidence>
<dbReference type="Pfam" id="PF00188">
    <property type="entry name" value="CAP"/>
    <property type="match status" value="1"/>
</dbReference>
<dbReference type="CDD" id="cd05379">
    <property type="entry name" value="CAP_bacterial"/>
    <property type="match status" value="1"/>
</dbReference>
<sequence length="166" mass="17408">MRQFLRRLAVTALLAPVVALGAATMMSSPAQAATATASVSEQALQNEINDLINDERAKGGCSPLKANAQLTEAAREHSGYMAQTGTFSHTGRGGSKFAARVKATGYAQPSAENIAWGYRTAADVVDGWMNSPGHRTNIMNCASKSVGVGVVFADSGAPYYTQDFGF</sequence>
<protein>
    <recommendedName>
        <fullName evidence="2">SCP domain-containing protein</fullName>
    </recommendedName>
</protein>
<feature type="signal peptide" evidence="1">
    <location>
        <begin position="1"/>
        <end position="32"/>
    </location>
</feature>
<dbReference type="InterPro" id="IPR014044">
    <property type="entry name" value="CAP_dom"/>
</dbReference>
<proteinExistence type="predicted"/>
<organism evidence="3 4">
    <name type="scientific">Actinoplanes couchii</name>
    <dbReference type="NCBI Taxonomy" id="403638"/>
    <lineage>
        <taxon>Bacteria</taxon>
        <taxon>Bacillati</taxon>
        <taxon>Actinomycetota</taxon>
        <taxon>Actinomycetes</taxon>
        <taxon>Micromonosporales</taxon>
        <taxon>Micromonosporaceae</taxon>
        <taxon>Actinoplanes</taxon>
    </lineage>
</organism>
<dbReference type="PANTHER" id="PTHR31157:SF1">
    <property type="entry name" value="SCP DOMAIN-CONTAINING PROTEIN"/>
    <property type="match status" value="1"/>
</dbReference>
<feature type="domain" description="SCP" evidence="2">
    <location>
        <begin position="50"/>
        <end position="164"/>
    </location>
</feature>
<dbReference type="Gene3D" id="3.40.33.10">
    <property type="entry name" value="CAP"/>
    <property type="match status" value="1"/>
</dbReference>
<dbReference type="SUPFAM" id="SSF55797">
    <property type="entry name" value="PR-1-like"/>
    <property type="match status" value="1"/>
</dbReference>
<name>A0ABQ3XKR5_9ACTN</name>
<dbReference type="InterPro" id="IPR035940">
    <property type="entry name" value="CAP_sf"/>
</dbReference>
<evidence type="ECO:0000259" key="2">
    <source>
        <dbReference type="Pfam" id="PF00188"/>
    </source>
</evidence>